<dbReference type="OrthoDB" id="6272591at2759"/>
<dbReference type="RefSeq" id="XP_024348807.1">
    <property type="nucleotide sequence ID" value="XM_024496802.1"/>
</dbReference>
<protein>
    <submittedName>
        <fullName evidence="2">Uncharacterized protein</fullName>
    </submittedName>
</protein>
<evidence type="ECO:0000313" key="3">
    <source>
        <dbReference type="Proteomes" id="UP000019149"/>
    </source>
</evidence>
<name>W6UAP2_ECHGR</name>
<feature type="compositionally biased region" description="Polar residues" evidence="1">
    <location>
        <begin position="242"/>
        <end position="262"/>
    </location>
</feature>
<feature type="compositionally biased region" description="Polar residues" evidence="1">
    <location>
        <begin position="191"/>
        <end position="208"/>
    </location>
</feature>
<evidence type="ECO:0000256" key="1">
    <source>
        <dbReference type="SAM" id="MobiDB-lite"/>
    </source>
</evidence>
<dbReference type="AlphaFoldDB" id="W6UAP2"/>
<dbReference type="KEGG" id="egl:EGR_07553"/>
<feature type="region of interest" description="Disordered" evidence="1">
    <location>
        <begin position="213"/>
        <end position="262"/>
    </location>
</feature>
<evidence type="ECO:0000313" key="2">
    <source>
        <dbReference type="EMBL" id="EUB57611.1"/>
    </source>
</evidence>
<dbReference type="Proteomes" id="UP000019149">
    <property type="component" value="Unassembled WGS sequence"/>
</dbReference>
<keyword evidence="3" id="KW-1185">Reference proteome</keyword>
<sequence length="322" mass="35214">MLHHTHNTAKHAAWTCPRSRLQPDGQLRPSQDMDDSRVVGSEANDHDPGVANFQISQPCLHNENPKAVTETVTARPMVRKINFQQKREQISTAVLCSERTGFVMPSAKHELGWPTDDVAEIDASANELKKITADILKKLSSYLPPPSSSTFQPLDLASFSFDSLQLFGSSGDRLLNRAAKLEGTHQKHFTAHNSHQPESNGFSTCSSDTRSQEHELNAECGSRSYGDSSSKETPKNGESTETRFFTSGNTMPTSCPNSSPTHSLATLSHPIIVLTGGLLINSYALVRAFAYRLYSCCSPPPSSSSSSSTSRHHEKSNKSVEQ</sequence>
<proteinExistence type="predicted"/>
<reference evidence="2 3" key="1">
    <citation type="journal article" date="2013" name="Nat. Genet.">
        <title>The genome of the hydatid tapeworm Echinococcus granulosus.</title>
        <authorList>
            <person name="Zheng H."/>
            <person name="Zhang W."/>
            <person name="Zhang L."/>
            <person name="Zhang Z."/>
            <person name="Li J."/>
            <person name="Lu G."/>
            <person name="Zhu Y."/>
            <person name="Wang Y."/>
            <person name="Huang Y."/>
            <person name="Liu J."/>
            <person name="Kang H."/>
            <person name="Chen J."/>
            <person name="Wang L."/>
            <person name="Chen A."/>
            <person name="Yu S."/>
            <person name="Gao Z."/>
            <person name="Jin L."/>
            <person name="Gu W."/>
            <person name="Wang Z."/>
            <person name="Zhao L."/>
            <person name="Shi B."/>
            <person name="Wen H."/>
            <person name="Lin R."/>
            <person name="Jones M.K."/>
            <person name="Brejova B."/>
            <person name="Vinar T."/>
            <person name="Zhao G."/>
            <person name="McManus D.P."/>
            <person name="Chen Z."/>
            <person name="Zhou Y."/>
            <person name="Wang S."/>
        </authorList>
    </citation>
    <scope>NUCLEOTIDE SEQUENCE [LARGE SCALE GENOMIC DNA]</scope>
</reference>
<dbReference type="CTD" id="36343268"/>
<dbReference type="GeneID" id="36343268"/>
<organism evidence="2 3">
    <name type="scientific">Echinococcus granulosus</name>
    <name type="common">Hydatid tapeworm</name>
    <dbReference type="NCBI Taxonomy" id="6210"/>
    <lineage>
        <taxon>Eukaryota</taxon>
        <taxon>Metazoa</taxon>
        <taxon>Spiralia</taxon>
        <taxon>Lophotrochozoa</taxon>
        <taxon>Platyhelminthes</taxon>
        <taxon>Cestoda</taxon>
        <taxon>Eucestoda</taxon>
        <taxon>Cyclophyllidea</taxon>
        <taxon>Taeniidae</taxon>
        <taxon>Echinococcus</taxon>
        <taxon>Echinococcus granulosus group</taxon>
    </lineage>
</organism>
<feature type="region of interest" description="Disordered" evidence="1">
    <location>
        <begin position="1"/>
        <end position="53"/>
    </location>
</feature>
<feature type="compositionally biased region" description="Basic and acidic residues" evidence="1">
    <location>
        <begin position="229"/>
        <end position="241"/>
    </location>
</feature>
<gene>
    <name evidence="2" type="ORF">EGR_07553</name>
</gene>
<dbReference type="EMBL" id="APAU02000080">
    <property type="protein sequence ID" value="EUB57611.1"/>
    <property type="molecule type" value="Genomic_DNA"/>
</dbReference>
<comment type="caution">
    <text evidence="2">The sequence shown here is derived from an EMBL/GenBank/DDBJ whole genome shotgun (WGS) entry which is preliminary data.</text>
</comment>
<feature type="region of interest" description="Disordered" evidence="1">
    <location>
        <begin position="299"/>
        <end position="322"/>
    </location>
</feature>
<feature type="region of interest" description="Disordered" evidence="1">
    <location>
        <begin position="189"/>
        <end position="208"/>
    </location>
</feature>
<accession>W6UAP2</accession>